<evidence type="ECO:0000259" key="11">
    <source>
        <dbReference type="PROSITE" id="PS50853"/>
    </source>
</evidence>
<evidence type="ECO:0000256" key="9">
    <source>
        <dbReference type="ARBA" id="ARBA00023180"/>
    </source>
</evidence>
<dbReference type="GeneID" id="108280162"/>
<dbReference type="InterPro" id="IPR003961">
    <property type="entry name" value="FN3_dom"/>
</dbReference>
<dbReference type="PROSITE" id="PS50853">
    <property type="entry name" value="FN3"/>
    <property type="match status" value="3"/>
</dbReference>
<name>A0A2D0T6C8_ICTPU</name>
<sequence length="1003" mass="112112">MERKKQSCDTLFSWVCRISMLLFTGSSPEPQIIGCELLEHANITCYWTAHSSEDIAYMMRVNTSNCISNIISMDSCNTTSTQCSVEIGSVSHCFCVDVLVFTFSISTRLPPYCFNGITEVKMYTPQITMLATVPENASCLKLEWKEPRGQYVQSERIHRVLQIEYHTPQQAYFPKVTAILHDWRMDLCGLYPGTKYFVRIRAQDLRAVKHWSSWSGFAEATTAEAAPVVAPELWRHIQPVDRSGQRRITLLWKPLQWPHTNGVILRYAASCWDELDSSYRDCGHLDSNSSSCVLSLSAHACNCNLTASNSAGTSPSAHIYLPRDKDAELQPPASIRVYALDDFQLKVQWTATVKQSESSFVVEWFPVPDTTVVDLDWRIVNGSEKSFIITGVHPEIPYNVSVRVLHNNTAGAAIFAIAFTRQGAPSVGPKLEVLQPTSSAVILKWKPVPLDKLRGFIQNYTVLYKYNGKMKSQVLSGDAEQFSLNGLSPGQYAVCVKVHTLAGGAESPWVTVTIGSVHIPVMAILLCIIGTLLLLIILLSQAERIQQCLCPFVPDPSKSSLSTWPPVCQHQQKLPVVDFKPSLPLFEPIGMGRGITGHCCHHHHEDSKLQAFSQQTRKQVHKQVLLVAEQTFSEPNVEEPTEELTTDLSYQNGVMETPQHCHHVSSSYPNVLDLGKATMDSVFGKSNIVPRLQSSYERLESCSETYVSSDCAPRSKSCLRVDTLDPDDLFFRRSNVSSEELTTDLSYQNGVMETPQHCHHISSSCPKVLDLGEATMDSVFGKSNIVPRLQSSYERLESCSETYVSSDCAPLSKSCLRVDTLDPDDLFFRRSNASKLKTYCYTPVSTSYLPVADSYIDFRTAVENSTNLTHKSNHFSRLESSSYSHVSATSLPVPEPSLDLADIVKVNTAELLHQSSHMPKKRAHGYIHLSTSYLPVPLTHSEADFTNSVHENNSMSGLNSCSYKHIQISNQKSCPDFEIEEVYRPLSAEEYPVSLQFSVQKQY</sequence>
<dbReference type="OMA" id="CSETYVS"/>
<evidence type="ECO:0000256" key="1">
    <source>
        <dbReference type="ARBA" id="ARBA00004479"/>
    </source>
</evidence>
<dbReference type="STRING" id="7998.ENSIPUP00000026810"/>
<evidence type="ECO:0000313" key="12">
    <source>
        <dbReference type="Proteomes" id="UP000221080"/>
    </source>
</evidence>
<reference evidence="12" key="1">
    <citation type="journal article" date="2016" name="Nat. Commun.">
        <title>The channel catfish genome sequence provides insights into the evolution of scale formation in teleosts.</title>
        <authorList>
            <person name="Liu Z."/>
            <person name="Liu S."/>
            <person name="Yao J."/>
            <person name="Bao L."/>
            <person name="Zhang J."/>
            <person name="Li Y."/>
            <person name="Jiang C."/>
            <person name="Sun L."/>
            <person name="Wang R."/>
            <person name="Zhang Y."/>
            <person name="Zhou T."/>
            <person name="Zeng Q."/>
            <person name="Fu Q."/>
            <person name="Gao S."/>
            <person name="Li N."/>
            <person name="Koren S."/>
            <person name="Jiang Y."/>
            <person name="Zimin A."/>
            <person name="Xu P."/>
            <person name="Phillippy A.M."/>
            <person name="Geng X."/>
            <person name="Song L."/>
            <person name="Sun F."/>
            <person name="Li C."/>
            <person name="Wang X."/>
            <person name="Chen A."/>
            <person name="Jin Y."/>
            <person name="Yuan Z."/>
            <person name="Yang Y."/>
            <person name="Tan S."/>
            <person name="Peatman E."/>
            <person name="Lu J."/>
            <person name="Qin Z."/>
            <person name="Dunham R."/>
            <person name="Li Z."/>
            <person name="Sonstegard T."/>
            <person name="Feng J."/>
            <person name="Danzmann R.G."/>
            <person name="Schroeder S."/>
            <person name="Scheffler B."/>
            <person name="Duke M.V."/>
            <person name="Ballard L."/>
            <person name="Kucuktas H."/>
            <person name="Kaltenboeck L."/>
            <person name="Liu H."/>
            <person name="Armbruster J."/>
            <person name="Xie Y."/>
            <person name="Kirby M.L."/>
            <person name="Tian Y."/>
            <person name="Flanagan M.E."/>
            <person name="Mu W."/>
            <person name="Waldbieser G.C."/>
        </authorList>
    </citation>
    <scope>NUCLEOTIDE SEQUENCE [LARGE SCALE GENOMIC DNA]</scope>
    <source>
        <strain evidence="12">SDA103</strain>
    </source>
</reference>
<evidence type="ECO:0000256" key="4">
    <source>
        <dbReference type="ARBA" id="ARBA00022729"/>
    </source>
</evidence>
<dbReference type="OrthoDB" id="9884260at2759"/>
<dbReference type="SMART" id="SM00060">
    <property type="entry name" value="FN3"/>
    <property type="match status" value="4"/>
</dbReference>
<keyword evidence="9" id="KW-0325">Glycoprotein</keyword>
<protein>
    <submittedName>
        <fullName evidence="13">Interleukin-31 receptor subunit alpha</fullName>
    </submittedName>
</protein>
<feature type="domain" description="Fibronectin type-III" evidence="11">
    <location>
        <begin position="425"/>
        <end position="517"/>
    </location>
</feature>
<reference evidence="13" key="2">
    <citation type="submission" date="2025-08" db="UniProtKB">
        <authorList>
            <consortium name="RefSeq"/>
        </authorList>
    </citation>
    <scope>IDENTIFICATION</scope>
    <source>
        <tissue evidence="13">Blood</tissue>
    </source>
</reference>
<dbReference type="Pfam" id="PF00041">
    <property type="entry name" value="fn3"/>
    <property type="match status" value="1"/>
</dbReference>
<keyword evidence="3 10" id="KW-0812">Transmembrane</keyword>
<proteinExistence type="inferred from homology"/>
<accession>A0A2D0T6C8</accession>
<organism evidence="12 13">
    <name type="scientific">Ictalurus punctatus</name>
    <name type="common">Channel catfish</name>
    <name type="synonym">Silurus punctatus</name>
    <dbReference type="NCBI Taxonomy" id="7998"/>
    <lineage>
        <taxon>Eukaryota</taxon>
        <taxon>Metazoa</taxon>
        <taxon>Chordata</taxon>
        <taxon>Craniata</taxon>
        <taxon>Vertebrata</taxon>
        <taxon>Euteleostomi</taxon>
        <taxon>Actinopterygii</taxon>
        <taxon>Neopterygii</taxon>
        <taxon>Teleostei</taxon>
        <taxon>Ostariophysi</taxon>
        <taxon>Siluriformes</taxon>
        <taxon>Ictaluridae</taxon>
        <taxon>Ictalurus</taxon>
    </lineage>
</organism>
<dbReference type="RefSeq" id="XP_017350452.2">
    <property type="nucleotide sequence ID" value="XM_017494963.3"/>
</dbReference>
<keyword evidence="7 10" id="KW-0472">Membrane</keyword>
<keyword evidence="6 10" id="KW-1133">Transmembrane helix</keyword>
<dbReference type="GO" id="GO:0005886">
    <property type="term" value="C:plasma membrane"/>
    <property type="evidence" value="ECO:0007669"/>
    <property type="project" value="UniProtKB-ARBA"/>
</dbReference>
<evidence type="ECO:0000256" key="10">
    <source>
        <dbReference type="SAM" id="Phobius"/>
    </source>
</evidence>
<keyword evidence="5" id="KW-0677">Repeat</keyword>
<dbReference type="AlphaFoldDB" id="A0A2D0T6C8"/>
<evidence type="ECO:0000256" key="3">
    <source>
        <dbReference type="ARBA" id="ARBA00022692"/>
    </source>
</evidence>
<dbReference type="PANTHER" id="PTHR48423:SF1">
    <property type="entry name" value="INTERLEUKIN-27 RECEPTOR SUBUNIT ALPHA"/>
    <property type="match status" value="1"/>
</dbReference>
<feature type="domain" description="Fibronectin type-III" evidence="11">
    <location>
        <begin position="124"/>
        <end position="225"/>
    </location>
</feature>
<dbReference type="InterPro" id="IPR052672">
    <property type="entry name" value="Type1_Cytokine_Rcpt_Type2"/>
</dbReference>
<evidence type="ECO:0000256" key="2">
    <source>
        <dbReference type="ARBA" id="ARBA00008921"/>
    </source>
</evidence>
<keyword evidence="8 13" id="KW-0675">Receptor</keyword>
<dbReference type="Gene3D" id="2.60.40.10">
    <property type="entry name" value="Immunoglobulins"/>
    <property type="match status" value="4"/>
</dbReference>
<evidence type="ECO:0000256" key="7">
    <source>
        <dbReference type="ARBA" id="ARBA00023136"/>
    </source>
</evidence>
<evidence type="ECO:0000256" key="5">
    <source>
        <dbReference type="ARBA" id="ARBA00022737"/>
    </source>
</evidence>
<dbReference type="KEGG" id="ipu:108280162"/>
<feature type="domain" description="Fibronectin type-III" evidence="11">
    <location>
        <begin position="331"/>
        <end position="424"/>
    </location>
</feature>
<keyword evidence="12" id="KW-1185">Reference proteome</keyword>
<dbReference type="InterPro" id="IPR013783">
    <property type="entry name" value="Ig-like_fold"/>
</dbReference>
<dbReference type="InterPro" id="IPR036116">
    <property type="entry name" value="FN3_sf"/>
</dbReference>
<evidence type="ECO:0000256" key="8">
    <source>
        <dbReference type="ARBA" id="ARBA00023170"/>
    </source>
</evidence>
<evidence type="ECO:0000313" key="13">
    <source>
        <dbReference type="RefSeq" id="XP_017350452.2"/>
    </source>
</evidence>
<keyword evidence="4" id="KW-0732">Signal</keyword>
<evidence type="ECO:0000256" key="6">
    <source>
        <dbReference type="ARBA" id="ARBA00022989"/>
    </source>
</evidence>
<comment type="similarity">
    <text evidence="2">Belongs to the type I cytokine receptor family. Type 2 subfamily.</text>
</comment>
<dbReference type="Proteomes" id="UP000221080">
    <property type="component" value="Chromosome 20"/>
</dbReference>
<dbReference type="SUPFAM" id="SSF49265">
    <property type="entry name" value="Fibronectin type III"/>
    <property type="match status" value="2"/>
</dbReference>
<dbReference type="PANTHER" id="PTHR48423">
    <property type="entry name" value="INTERLEUKIN-27 RECEPTOR SUBUNIT ALPHA"/>
    <property type="match status" value="1"/>
</dbReference>
<gene>
    <name evidence="13" type="primary">LOC108280162</name>
</gene>
<feature type="transmembrane region" description="Helical" evidence="10">
    <location>
        <begin position="517"/>
        <end position="539"/>
    </location>
</feature>
<dbReference type="CDD" id="cd00063">
    <property type="entry name" value="FN3"/>
    <property type="match status" value="2"/>
</dbReference>
<comment type="subcellular location">
    <subcellularLocation>
        <location evidence="1">Membrane</location>
        <topology evidence="1">Single-pass type I membrane protein</topology>
    </subcellularLocation>
</comment>